<comment type="caution">
    <text evidence="1">The sequence shown here is derived from an EMBL/GenBank/DDBJ whole genome shotgun (WGS) entry which is preliminary data.</text>
</comment>
<evidence type="ECO:0000313" key="1">
    <source>
        <dbReference type="EMBL" id="KAH9425654.1"/>
    </source>
</evidence>
<reference evidence="1 2" key="2">
    <citation type="journal article" date="2022" name="Mol. Biol. Evol.">
        <title>Comparative Genomics Reveals Insights into the Divergent Evolution of Astigmatic Mites and Household Pest Adaptations.</title>
        <authorList>
            <person name="Xiong Q."/>
            <person name="Wan A.T."/>
            <person name="Liu X."/>
            <person name="Fung C.S."/>
            <person name="Xiao X."/>
            <person name="Malainual N."/>
            <person name="Hou J."/>
            <person name="Wang L."/>
            <person name="Wang M."/>
            <person name="Yang K.Y."/>
            <person name="Cui Y."/>
            <person name="Leung E.L."/>
            <person name="Nong W."/>
            <person name="Shin S.K."/>
            <person name="Au S.W."/>
            <person name="Jeong K.Y."/>
            <person name="Chew F.T."/>
            <person name="Hui J.H."/>
            <person name="Leung T.F."/>
            <person name="Tungtrongchitr A."/>
            <person name="Zhong N."/>
            <person name="Liu Z."/>
            <person name="Tsui S.K."/>
        </authorList>
    </citation>
    <scope>NUCLEOTIDE SEQUENCE [LARGE SCALE GENOMIC DNA]</scope>
    <source>
        <strain evidence="1">Derp</strain>
    </source>
</reference>
<accession>A0ABQ8JSU8</accession>
<organism evidence="1 2">
    <name type="scientific">Dermatophagoides pteronyssinus</name>
    <name type="common">European house dust mite</name>
    <dbReference type="NCBI Taxonomy" id="6956"/>
    <lineage>
        <taxon>Eukaryota</taxon>
        <taxon>Metazoa</taxon>
        <taxon>Ecdysozoa</taxon>
        <taxon>Arthropoda</taxon>
        <taxon>Chelicerata</taxon>
        <taxon>Arachnida</taxon>
        <taxon>Acari</taxon>
        <taxon>Acariformes</taxon>
        <taxon>Sarcoptiformes</taxon>
        <taxon>Astigmata</taxon>
        <taxon>Psoroptidia</taxon>
        <taxon>Analgoidea</taxon>
        <taxon>Pyroglyphidae</taxon>
        <taxon>Dermatophagoidinae</taxon>
        <taxon>Dermatophagoides</taxon>
    </lineage>
</organism>
<dbReference type="EMBL" id="NJHN03000017">
    <property type="protein sequence ID" value="KAH9425654.1"/>
    <property type="molecule type" value="Genomic_DNA"/>
</dbReference>
<protein>
    <submittedName>
        <fullName evidence="1">Uncharacterized protein</fullName>
    </submittedName>
</protein>
<proteinExistence type="predicted"/>
<gene>
    <name evidence="1" type="ORF">DERP_004870</name>
</gene>
<name>A0ABQ8JSU8_DERPT</name>
<evidence type="ECO:0000313" key="2">
    <source>
        <dbReference type="Proteomes" id="UP000887458"/>
    </source>
</evidence>
<sequence>MSAICVRSDIVVREAIHQNHKRSGWLDAREESLPPTIDQCEEPYLVVVGLNYLIRLLCVRFHAAHSP</sequence>
<reference evidence="1 2" key="1">
    <citation type="journal article" date="2018" name="J. Allergy Clin. Immunol.">
        <title>High-quality assembly of Dermatophagoides pteronyssinus genome and transcriptome reveals a wide range of novel allergens.</title>
        <authorList>
            <person name="Liu X.Y."/>
            <person name="Yang K.Y."/>
            <person name="Wang M.Q."/>
            <person name="Kwok J.S."/>
            <person name="Zeng X."/>
            <person name="Yang Z."/>
            <person name="Xiao X.J."/>
            <person name="Lau C.P."/>
            <person name="Li Y."/>
            <person name="Huang Z.M."/>
            <person name="Ba J.G."/>
            <person name="Yim A.K."/>
            <person name="Ouyang C.Y."/>
            <person name="Ngai S.M."/>
            <person name="Chan T.F."/>
            <person name="Leung E.L."/>
            <person name="Liu L."/>
            <person name="Liu Z.G."/>
            <person name="Tsui S.K."/>
        </authorList>
    </citation>
    <scope>NUCLEOTIDE SEQUENCE [LARGE SCALE GENOMIC DNA]</scope>
    <source>
        <strain evidence="1">Derp</strain>
    </source>
</reference>
<dbReference type="Proteomes" id="UP000887458">
    <property type="component" value="Unassembled WGS sequence"/>
</dbReference>
<keyword evidence="2" id="KW-1185">Reference proteome</keyword>